<sequence>MGSSTILSNYTDVGTASGAHSIAPTTEVITDEILQDSSTINISIPTNVISEQENSSNENPNEENKFILSDVVRSSIERIPKRDVQKYLHTVLEKSFDILLMGSPRVGKSTLINAILKKDLAKTSAGRNTCTSVMASYEYEESYTSSIGGPGCSNCHQLPSGGPPMTSSADDFSPTTSTCSIRIWDAPGIEDWIKLDVAKHIQTLVDEKNPICLIYCTSPGSYANVEHIKIVIDQCSKLKVFIALVVTNMYASDEADDILENFKSLLAYHNI</sequence>
<reference evidence="2" key="1">
    <citation type="submission" date="2021-02" db="EMBL/GenBank/DDBJ databases">
        <authorList>
            <person name="Nowell W R."/>
        </authorList>
    </citation>
    <scope>NUCLEOTIDE SEQUENCE</scope>
</reference>
<evidence type="ECO:0000313" key="2">
    <source>
        <dbReference type="EMBL" id="CAF2082371.1"/>
    </source>
</evidence>
<evidence type="ECO:0000313" key="3">
    <source>
        <dbReference type="Proteomes" id="UP000663856"/>
    </source>
</evidence>
<organism evidence="2 3">
    <name type="scientific">Rotaria magnacalcarata</name>
    <dbReference type="NCBI Taxonomy" id="392030"/>
    <lineage>
        <taxon>Eukaryota</taxon>
        <taxon>Metazoa</taxon>
        <taxon>Spiralia</taxon>
        <taxon>Gnathifera</taxon>
        <taxon>Rotifera</taxon>
        <taxon>Eurotatoria</taxon>
        <taxon>Bdelloidea</taxon>
        <taxon>Philodinida</taxon>
        <taxon>Philodinidae</taxon>
        <taxon>Rotaria</taxon>
    </lineage>
</organism>
<dbReference type="Gene3D" id="3.40.50.300">
    <property type="entry name" value="P-loop containing nucleotide triphosphate hydrolases"/>
    <property type="match status" value="1"/>
</dbReference>
<dbReference type="InterPro" id="IPR006073">
    <property type="entry name" value="GTP-bd"/>
</dbReference>
<accession>A0A816S8K5</accession>
<dbReference type="InterPro" id="IPR027417">
    <property type="entry name" value="P-loop_NTPase"/>
</dbReference>
<dbReference type="Pfam" id="PF01926">
    <property type="entry name" value="MMR_HSR1"/>
    <property type="match status" value="1"/>
</dbReference>
<gene>
    <name evidence="2" type="ORF">WKI299_LOCUS16440</name>
</gene>
<evidence type="ECO:0000259" key="1">
    <source>
        <dbReference type="Pfam" id="PF01926"/>
    </source>
</evidence>
<protein>
    <recommendedName>
        <fullName evidence="1">G domain-containing protein</fullName>
    </recommendedName>
</protein>
<dbReference type="AlphaFoldDB" id="A0A816S8K5"/>
<dbReference type="CDD" id="cd00882">
    <property type="entry name" value="Ras_like_GTPase"/>
    <property type="match status" value="1"/>
</dbReference>
<feature type="domain" description="G" evidence="1">
    <location>
        <begin position="98"/>
        <end position="203"/>
    </location>
</feature>
<dbReference type="SUPFAM" id="SSF52540">
    <property type="entry name" value="P-loop containing nucleoside triphosphate hydrolases"/>
    <property type="match status" value="1"/>
</dbReference>
<comment type="caution">
    <text evidence="2">The sequence shown here is derived from an EMBL/GenBank/DDBJ whole genome shotgun (WGS) entry which is preliminary data.</text>
</comment>
<dbReference type="GO" id="GO:0005525">
    <property type="term" value="F:GTP binding"/>
    <property type="evidence" value="ECO:0007669"/>
    <property type="project" value="InterPro"/>
</dbReference>
<name>A0A816S8K5_9BILA</name>
<dbReference type="EMBL" id="CAJNRF010006559">
    <property type="protein sequence ID" value="CAF2082371.1"/>
    <property type="molecule type" value="Genomic_DNA"/>
</dbReference>
<dbReference type="Proteomes" id="UP000663856">
    <property type="component" value="Unassembled WGS sequence"/>
</dbReference>
<proteinExistence type="predicted"/>